<feature type="transmembrane region" description="Helical" evidence="1">
    <location>
        <begin position="65"/>
        <end position="84"/>
    </location>
</feature>
<accession>A0A7S4ERY1</accession>
<organism evidence="2">
    <name type="scientific">Chrysotila carterae</name>
    <name type="common">Marine alga</name>
    <name type="synonym">Syracosphaera carterae</name>
    <dbReference type="NCBI Taxonomy" id="13221"/>
    <lineage>
        <taxon>Eukaryota</taxon>
        <taxon>Haptista</taxon>
        <taxon>Haptophyta</taxon>
        <taxon>Prymnesiophyceae</taxon>
        <taxon>Isochrysidales</taxon>
        <taxon>Isochrysidaceae</taxon>
        <taxon>Chrysotila</taxon>
    </lineage>
</organism>
<proteinExistence type="predicted"/>
<name>A0A7S4ERY1_CHRCT</name>
<dbReference type="EMBL" id="HBIZ01001216">
    <property type="protein sequence ID" value="CAE0748104.1"/>
    <property type="molecule type" value="Transcribed_RNA"/>
</dbReference>
<evidence type="ECO:0000313" key="2">
    <source>
        <dbReference type="EMBL" id="CAE0748104.1"/>
    </source>
</evidence>
<keyword evidence="1" id="KW-1133">Transmembrane helix</keyword>
<keyword evidence="1" id="KW-0812">Transmembrane</keyword>
<sequence length="136" mass="15585">MMDGDGEPPSEHMALLKGGESATRCCDLVVGLLKIALYLILFLLLCLLVLKPVDMFICDIVQLDGWFIDVVMAVFLIMLDIVLLEGMRRLLDWLFTRFLFSIDWYDIEKPYTLIFILAVVSQQTCLMERIKDAGFD</sequence>
<gene>
    <name evidence="2" type="ORF">PCAR00345_LOCUS686</name>
</gene>
<dbReference type="AlphaFoldDB" id="A0A7S4ERY1"/>
<reference evidence="2" key="1">
    <citation type="submission" date="2021-01" db="EMBL/GenBank/DDBJ databases">
        <authorList>
            <person name="Corre E."/>
            <person name="Pelletier E."/>
            <person name="Niang G."/>
            <person name="Scheremetjew M."/>
            <person name="Finn R."/>
            <person name="Kale V."/>
            <person name="Holt S."/>
            <person name="Cochrane G."/>
            <person name="Meng A."/>
            <person name="Brown T."/>
            <person name="Cohen L."/>
        </authorList>
    </citation>
    <scope>NUCLEOTIDE SEQUENCE</scope>
    <source>
        <strain evidence="2">CCMP645</strain>
    </source>
</reference>
<evidence type="ECO:0000256" key="1">
    <source>
        <dbReference type="SAM" id="Phobius"/>
    </source>
</evidence>
<keyword evidence="1" id="KW-0472">Membrane</keyword>
<protein>
    <submittedName>
        <fullName evidence="2">Uncharacterized protein</fullName>
    </submittedName>
</protein>
<feature type="transmembrane region" description="Helical" evidence="1">
    <location>
        <begin position="28"/>
        <end position="50"/>
    </location>
</feature>